<reference evidence="10" key="1">
    <citation type="submission" date="2020-10" db="EMBL/GenBank/DDBJ databases">
        <authorList>
            <person name="Gilroy R."/>
        </authorList>
    </citation>
    <scope>NUCLEOTIDE SEQUENCE</scope>
    <source>
        <strain evidence="10">ChiSjej4B22-9803</strain>
    </source>
</reference>
<keyword evidence="7 9" id="KW-0472">Membrane</keyword>
<evidence type="ECO:0000256" key="3">
    <source>
        <dbReference type="ARBA" id="ARBA00022448"/>
    </source>
</evidence>
<feature type="transmembrane region" description="Helical" evidence="9">
    <location>
        <begin position="463"/>
        <end position="483"/>
    </location>
</feature>
<organism evidence="10 11">
    <name type="scientific">Candidatus Avimonoglobus intestinipullorum</name>
    <dbReference type="NCBI Taxonomy" id="2840699"/>
    <lineage>
        <taxon>Bacteria</taxon>
        <taxon>Bacillati</taxon>
        <taxon>Bacillota</taxon>
        <taxon>Clostridia</taxon>
        <taxon>Eubacteriales</taxon>
        <taxon>Candidatus Avimonoglobus</taxon>
    </lineage>
</organism>
<feature type="transmembrane region" description="Helical" evidence="9">
    <location>
        <begin position="552"/>
        <end position="574"/>
    </location>
</feature>
<dbReference type="Proteomes" id="UP000824111">
    <property type="component" value="Unassembled WGS sequence"/>
</dbReference>
<dbReference type="AlphaFoldDB" id="A0A9D1LVP2"/>
<dbReference type="InterPro" id="IPR002490">
    <property type="entry name" value="V-ATPase_116kDa_su"/>
</dbReference>
<feature type="transmembrane region" description="Helical" evidence="9">
    <location>
        <begin position="427"/>
        <end position="451"/>
    </location>
</feature>
<feature type="transmembrane region" description="Helical" evidence="9">
    <location>
        <begin position="387"/>
        <end position="407"/>
    </location>
</feature>
<dbReference type="PANTHER" id="PTHR11629:SF63">
    <property type="entry name" value="V-TYPE PROTON ATPASE SUBUNIT A"/>
    <property type="match status" value="1"/>
</dbReference>
<keyword evidence="6" id="KW-0406">Ion transport</keyword>
<evidence type="ECO:0008006" key="12">
    <source>
        <dbReference type="Google" id="ProtNLM"/>
    </source>
</evidence>
<comment type="similarity">
    <text evidence="2">Belongs to the V-ATPase 116 kDa subunit family.</text>
</comment>
<feature type="transmembrane region" description="Helical" evidence="9">
    <location>
        <begin position="586"/>
        <end position="605"/>
    </location>
</feature>
<dbReference type="PANTHER" id="PTHR11629">
    <property type="entry name" value="VACUOLAR PROTON ATPASES"/>
    <property type="match status" value="1"/>
</dbReference>
<keyword evidence="5 9" id="KW-1133">Transmembrane helix</keyword>
<reference evidence="10" key="2">
    <citation type="journal article" date="2021" name="PeerJ">
        <title>Extensive microbial diversity within the chicken gut microbiome revealed by metagenomics and culture.</title>
        <authorList>
            <person name="Gilroy R."/>
            <person name="Ravi A."/>
            <person name="Getino M."/>
            <person name="Pursley I."/>
            <person name="Horton D.L."/>
            <person name="Alikhan N.F."/>
            <person name="Baker D."/>
            <person name="Gharbi K."/>
            <person name="Hall N."/>
            <person name="Watson M."/>
            <person name="Adriaenssens E.M."/>
            <person name="Foster-Nyarko E."/>
            <person name="Jarju S."/>
            <person name="Secka A."/>
            <person name="Antonio M."/>
            <person name="Oren A."/>
            <person name="Chaudhuri R.R."/>
            <person name="La Ragione R."/>
            <person name="Hildebrand F."/>
            <person name="Pallen M.J."/>
        </authorList>
    </citation>
    <scope>NUCLEOTIDE SEQUENCE</scope>
    <source>
        <strain evidence="10">ChiSjej4B22-9803</strain>
    </source>
</reference>
<comment type="subcellular location">
    <subcellularLocation>
        <location evidence="1">Membrane</location>
        <topology evidence="1">Multi-pass membrane protein</topology>
    </subcellularLocation>
</comment>
<keyword evidence="8" id="KW-0175">Coiled coil</keyword>
<feature type="transmembrane region" description="Helical" evidence="9">
    <location>
        <begin position="489"/>
        <end position="509"/>
    </location>
</feature>
<evidence type="ECO:0000256" key="4">
    <source>
        <dbReference type="ARBA" id="ARBA00022692"/>
    </source>
</evidence>
<dbReference type="GO" id="GO:0051117">
    <property type="term" value="F:ATPase binding"/>
    <property type="evidence" value="ECO:0007669"/>
    <property type="project" value="TreeGrafter"/>
</dbReference>
<protein>
    <recommendedName>
        <fullName evidence="12">V-type ATP synthase subunit I</fullName>
    </recommendedName>
</protein>
<dbReference type="EMBL" id="DVND01000146">
    <property type="protein sequence ID" value="HIU48825.1"/>
    <property type="molecule type" value="Genomic_DNA"/>
</dbReference>
<keyword evidence="3" id="KW-0813">Transport</keyword>
<evidence type="ECO:0000256" key="8">
    <source>
        <dbReference type="SAM" id="Coils"/>
    </source>
</evidence>
<keyword evidence="4 9" id="KW-0812">Transmembrane</keyword>
<dbReference type="GO" id="GO:0033179">
    <property type="term" value="C:proton-transporting V-type ATPase, V0 domain"/>
    <property type="evidence" value="ECO:0007669"/>
    <property type="project" value="InterPro"/>
</dbReference>
<evidence type="ECO:0000256" key="9">
    <source>
        <dbReference type="SAM" id="Phobius"/>
    </source>
</evidence>
<evidence type="ECO:0000256" key="5">
    <source>
        <dbReference type="ARBA" id="ARBA00022989"/>
    </source>
</evidence>
<evidence type="ECO:0000256" key="7">
    <source>
        <dbReference type="ARBA" id="ARBA00023136"/>
    </source>
</evidence>
<evidence type="ECO:0000313" key="10">
    <source>
        <dbReference type="EMBL" id="HIU48825.1"/>
    </source>
</evidence>
<evidence type="ECO:0000256" key="6">
    <source>
        <dbReference type="ARBA" id="ARBA00023065"/>
    </source>
</evidence>
<dbReference type="GO" id="GO:0016471">
    <property type="term" value="C:vacuolar proton-transporting V-type ATPase complex"/>
    <property type="evidence" value="ECO:0007669"/>
    <property type="project" value="TreeGrafter"/>
</dbReference>
<feature type="transmembrane region" description="Helical" evidence="9">
    <location>
        <begin position="355"/>
        <end position="380"/>
    </location>
</feature>
<evidence type="ECO:0000313" key="11">
    <source>
        <dbReference type="Proteomes" id="UP000824111"/>
    </source>
</evidence>
<name>A0A9D1LVP2_9FIRM</name>
<dbReference type="GO" id="GO:0007035">
    <property type="term" value="P:vacuolar acidification"/>
    <property type="evidence" value="ECO:0007669"/>
    <property type="project" value="TreeGrafter"/>
</dbReference>
<dbReference type="GO" id="GO:0046961">
    <property type="term" value="F:proton-transporting ATPase activity, rotational mechanism"/>
    <property type="evidence" value="ECO:0007669"/>
    <property type="project" value="InterPro"/>
</dbReference>
<sequence>MAVVKMEVVTIAGKCDKFEQVVKEHILNHEIHLEDVTQVLRDEKKLVPYIEDNLYESIARDARALLEQAGLAPAQTLHGERTMDKETMKAFIDRLHQQLEAINAQGKKINAEMEENERIIHQFDAMADLDIDLTQLFGFRFIDFRFGRIPISSYRTLETFLGDLEAIFLEVSRDYNDIWGFYFVPDQYAQRVDAIFDSLYFENLPISRKAIGTPKQTQDSLRRENEKLKAELEAQQKESQEIIGEAFEQLSDIYWIAEEERRISEVRRKAAHSDEFFYIIGWMPAKKARALEEEFKSDQSIIVFRDAAENFEKVSKPPTKLKNPKLFKPFEMFVTMYGLPSYGEIDPTPILAVTYILLFGIMFGDVGQSALFTIFGYLIYRKKKSALAAIVSMVGVSGILFGFVYGSVFGDETLLAPIRLIEPMEKIMFMLITTVSMGVLIILFCMSMRMVNAVKNKNWGELLFNPNGICGMAFYIALILLVLNMVLDLGLPNVPLAVILLVTFVGMYLQEPLSDLVAGKKNWLPKEGMFYVESFFEMFDVFLSFITNTISFLRVGAFAIIHVGMMMVVNVLAAKNGAAVGLVIRIFGNILVMGLEGLIVGIQVLRLEYYEMFSRYFKGDGKEFKCIEMDGGI</sequence>
<evidence type="ECO:0000256" key="1">
    <source>
        <dbReference type="ARBA" id="ARBA00004141"/>
    </source>
</evidence>
<proteinExistence type="inferred from homology"/>
<comment type="caution">
    <text evidence="10">The sequence shown here is derived from an EMBL/GenBank/DDBJ whole genome shotgun (WGS) entry which is preliminary data.</text>
</comment>
<gene>
    <name evidence="10" type="ORF">IAB04_05630</name>
</gene>
<feature type="coiled-coil region" evidence="8">
    <location>
        <begin position="218"/>
        <end position="245"/>
    </location>
</feature>
<accession>A0A9D1LVP2</accession>
<dbReference type="Pfam" id="PF01496">
    <property type="entry name" value="V_ATPase_I"/>
    <property type="match status" value="1"/>
</dbReference>
<evidence type="ECO:0000256" key="2">
    <source>
        <dbReference type="ARBA" id="ARBA00009904"/>
    </source>
</evidence>